<dbReference type="PANTHER" id="PTHR11712">
    <property type="entry name" value="POLYKETIDE SYNTHASE-RELATED"/>
    <property type="match status" value="1"/>
</dbReference>
<evidence type="ECO:0000313" key="16">
    <source>
        <dbReference type="Proteomes" id="UP000179037"/>
    </source>
</evidence>
<dbReference type="SMART" id="SM00825">
    <property type="entry name" value="PKS_KS"/>
    <property type="match status" value="1"/>
</dbReference>
<keyword evidence="7" id="KW-0276">Fatty acid metabolism</keyword>
<name>A0A1F6TYM8_9PROT</name>
<accession>A0A1F6TYM8</accession>
<evidence type="ECO:0000256" key="13">
    <source>
        <dbReference type="RuleBase" id="RU003694"/>
    </source>
</evidence>
<keyword evidence="8" id="KW-0443">Lipid metabolism</keyword>
<dbReference type="CDD" id="cd00834">
    <property type="entry name" value="KAS_I_II"/>
    <property type="match status" value="1"/>
</dbReference>
<evidence type="ECO:0000256" key="5">
    <source>
        <dbReference type="ARBA" id="ARBA00022516"/>
    </source>
</evidence>
<evidence type="ECO:0000256" key="7">
    <source>
        <dbReference type="ARBA" id="ARBA00022832"/>
    </source>
</evidence>
<dbReference type="PROSITE" id="PS52004">
    <property type="entry name" value="KS3_2"/>
    <property type="match status" value="1"/>
</dbReference>
<dbReference type="GO" id="GO:0006633">
    <property type="term" value="P:fatty acid biosynthetic process"/>
    <property type="evidence" value="ECO:0007669"/>
    <property type="project" value="UniProtKB-UniRule"/>
</dbReference>
<dbReference type="AlphaFoldDB" id="A0A1F6TYM8"/>
<comment type="pathway">
    <text evidence="1 11">Lipid metabolism; fatty acid biosynthesis.</text>
</comment>
<comment type="caution">
    <text evidence="15">The sequence shown here is derived from an EMBL/GenBank/DDBJ whole genome shotgun (WGS) entry which is preliminary data.</text>
</comment>
<comment type="function">
    <text evidence="11">Involved in the type II fatty acid elongation cycle. Catalyzes the elongation of a wide range of acyl-ACP by the addition of two carbons from malonyl-ACP to an acyl acceptor. Can efficiently catalyze the conversion of palmitoleoyl-ACP (cis-hexadec-9-enoyl-ACP) to cis-vaccenoyl-ACP (cis-octadec-11-enoyl-ACP), an essential step in the thermal regulation of fatty acid composition.</text>
</comment>
<evidence type="ECO:0000256" key="8">
    <source>
        <dbReference type="ARBA" id="ARBA00023098"/>
    </source>
</evidence>
<dbReference type="UniPathway" id="UPA00094"/>
<protein>
    <recommendedName>
        <fullName evidence="4 11">3-oxoacyl-[acyl-carrier-protein] synthase 2</fullName>
        <ecNumber evidence="3 11">2.3.1.179</ecNumber>
    </recommendedName>
</protein>
<feature type="domain" description="Ketosynthase family 3 (KS3)" evidence="14">
    <location>
        <begin position="3"/>
        <end position="412"/>
    </location>
</feature>
<sequence>MSKRRVVITGLGILSPVGIGVAENWRNILAGKSGIGPVTLFDASGYPATIAGEVKNFNPTAFGISEKEARRMDRFIQLGMAAGIEALKDSGLEVTEANAEQIGVHIGSGIGGVGTIEDTMLTIKEKGPRRVSPFYVPMSIINMISGDLSVMFGLKGPNLAMVTACATATHGIGDAGRLIEYGDADVMIAGGAEAAITPTAVAGFGNAKALSTRNDSPETASRPWDKDRDGFVLGEGAGVVVLEEYEHAKKRGAKIYCELVGFGMSGDAYHMTSPPEGGEGAARCMRNALRNAGLNPDQVQYINAHGTSTPLGDRAETLAVKAAFGGHARKLAMSSTKSMTGHLLGAAGGIEAIYTALAVRDQIAPPTTNLTTPDPECDLDYVPNAARQMKIDVAISNSFGFGGTNGTLVFRKLA</sequence>
<comment type="catalytic activity">
    <reaction evidence="11">
        <text>(9Z)-hexadecenoyl-[ACP] + malonyl-[ACP] + H(+) = 3-oxo-(11Z)-octadecenoyl-[ACP] + holo-[ACP] + CO2</text>
        <dbReference type="Rhea" id="RHEA:55040"/>
        <dbReference type="Rhea" id="RHEA-COMP:9623"/>
        <dbReference type="Rhea" id="RHEA-COMP:9685"/>
        <dbReference type="Rhea" id="RHEA-COMP:10800"/>
        <dbReference type="Rhea" id="RHEA-COMP:14074"/>
        <dbReference type="ChEBI" id="CHEBI:15378"/>
        <dbReference type="ChEBI" id="CHEBI:16526"/>
        <dbReference type="ChEBI" id="CHEBI:64479"/>
        <dbReference type="ChEBI" id="CHEBI:78449"/>
        <dbReference type="ChEBI" id="CHEBI:83989"/>
        <dbReference type="ChEBI" id="CHEBI:138538"/>
        <dbReference type="EC" id="2.3.1.179"/>
    </reaction>
</comment>
<dbReference type="InterPro" id="IPR000794">
    <property type="entry name" value="Beta-ketoacyl_synthase"/>
</dbReference>
<evidence type="ECO:0000256" key="4">
    <source>
        <dbReference type="ARBA" id="ARBA00014657"/>
    </source>
</evidence>
<evidence type="ECO:0000256" key="12">
    <source>
        <dbReference type="PIRSR" id="PIRSR000447-1"/>
    </source>
</evidence>
<dbReference type="Proteomes" id="UP000179037">
    <property type="component" value="Unassembled WGS sequence"/>
</dbReference>
<keyword evidence="6 11" id="KW-0808">Transferase</keyword>
<keyword evidence="5 11" id="KW-0444">Lipid biosynthesis</keyword>
<dbReference type="NCBIfam" id="TIGR03150">
    <property type="entry name" value="fabF"/>
    <property type="match status" value="1"/>
</dbReference>
<dbReference type="GO" id="GO:0005829">
    <property type="term" value="C:cytosol"/>
    <property type="evidence" value="ECO:0007669"/>
    <property type="project" value="TreeGrafter"/>
</dbReference>
<evidence type="ECO:0000256" key="1">
    <source>
        <dbReference type="ARBA" id="ARBA00005194"/>
    </source>
</evidence>
<dbReference type="PROSITE" id="PS00606">
    <property type="entry name" value="KS3_1"/>
    <property type="match status" value="1"/>
</dbReference>
<evidence type="ECO:0000256" key="11">
    <source>
        <dbReference type="PIRNR" id="PIRNR000447"/>
    </source>
</evidence>
<evidence type="ECO:0000259" key="14">
    <source>
        <dbReference type="PROSITE" id="PS52004"/>
    </source>
</evidence>
<dbReference type="Pfam" id="PF00109">
    <property type="entry name" value="ketoacyl-synt"/>
    <property type="match status" value="1"/>
</dbReference>
<evidence type="ECO:0000313" key="15">
    <source>
        <dbReference type="EMBL" id="OGI50182.1"/>
    </source>
</evidence>
<dbReference type="InterPro" id="IPR016039">
    <property type="entry name" value="Thiolase-like"/>
</dbReference>
<dbReference type="PANTHER" id="PTHR11712:SF336">
    <property type="entry name" value="3-OXOACYL-[ACYL-CARRIER-PROTEIN] SYNTHASE, MITOCHONDRIAL"/>
    <property type="match status" value="1"/>
</dbReference>
<evidence type="ECO:0000256" key="9">
    <source>
        <dbReference type="ARBA" id="ARBA00023160"/>
    </source>
</evidence>
<dbReference type="FunFam" id="3.40.47.10:FF:000009">
    <property type="entry name" value="3-oxoacyl-[acyl-carrier-protein] synthase 2"/>
    <property type="match status" value="1"/>
</dbReference>
<dbReference type="Pfam" id="PF02801">
    <property type="entry name" value="Ketoacyl-synt_C"/>
    <property type="match status" value="1"/>
</dbReference>
<dbReference type="Gene3D" id="3.40.47.10">
    <property type="match status" value="1"/>
</dbReference>
<keyword evidence="9 11" id="KW-0275">Fatty acid biosynthesis</keyword>
<dbReference type="NCBIfam" id="NF005589">
    <property type="entry name" value="PRK07314.1"/>
    <property type="match status" value="1"/>
</dbReference>
<dbReference type="InterPro" id="IPR014031">
    <property type="entry name" value="Ketoacyl_synth_C"/>
</dbReference>
<dbReference type="GO" id="GO:0004315">
    <property type="term" value="F:3-oxoacyl-[acyl-carrier-protein] synthase activity"/>
    <property type="evidence" value="ECO:0007669"/>
    <property type="project" value="UniProtKB-UniRule"/>
</dbReference>
<dbReference type="InterPro" id="IPR017568">
    <property type="entry name" value="3-oxoacyl-ACP_synth-2"/>
</dbReference>
<comment type="catalytic activity">
    <reaction evidence="11">
        <text>a fatty acyl-[ACP] + malonyl-[ACP] + H(+) = a 3-oxoacyl-[ACP] + holo-[ACP] + CO2</text>
        <dbReference type="Rhea" id="RHEA:22836"/>
        <dbReference type="Rhea" id="RHEA-COMP:9623"/>
        <dbReference type="Rhea" id="RHEA-COMP:9685"/>
        <dbReference type="Rhea" id="RHEA-COMP:9916"/>
        <dbReference type="Rhea" id="RHEA-COMP:14125"/>
        <dbReference type="ChEBI" id="CHEBI:15378"/>
        <dbReference type="ChEBI" id="CHEBI:16526"/>
        <dbReference type="ChEBI" id="CHEBI:64479"/>
        <dbReference type="ChEBI" id="CHEBI:78449"/>
        <dbReference type="ChEBI" id="CHEBI:78776"/>
        <dbReference type="ChEBI" id="CHEBI:138651"/>
    </reaction>
</comment>
<comment type="similarity">
    <text evidence="2 11 13">Belongs to the thiolase-like superfamily. Beta-ketoacyl-ACP synthases family.</text>
</comment>
<feature type="active site" description="For beta-ketoacyl synthase activity" evidence="12">
    <location>
        <position position="165"/>
    </location>
</feature>
<keyword evidence="10 11" id="KW-0012">Acyltransferase</keyword>
<dbReference type="InterPro" id="IPR018201">
    <property type="entry name" value="Ketoacyl_synth_AS"/>
</dbReference>
<proteinExistence type="inferred from homology"/>
<dbReference type="EMBL" id="MFTC01000077">
    <property type="protein sequence ID" value="OGI50182.1"/>
    <property type="molecule type" value="Genomic_DNA"/>
</dbReference>
<gene>
    <name evidence="15" type="ORF">A3A87_07620</name>
</gene>
<evidence type="ECO:0000256" key="6">
    <source>
        <dbReference type="ARBA" id="ARBA00022679"/>
    </source>
</evidence>
<evidence type="ECO:0000256" key="2">
    <source>
        <dbReference type="ARBA" id="ARBA00008467"/>
    </source>
</evidence>
<evidence type="ECO:0000256" key="3">
    <source>
        <dbReference type="ARBA" id="ARBA00012356"/>
    </source>
</evidence>
<dbReference type="EC" id="2.3.1.179" evidence="3 11"/>
<dbReference type="InterPro" id="IPR020841">
    <property type="entry name" value="PKS_Beta-ketoAc_synthase_dom"/>
</dbReference>
<evidence type="ECO:0000256" key="10">
    <source>
        <dbReference type="ARBA" id="ARBA00023315"/>
    </source>
</evidence>
<dbReference type="InterPro" id="IPR014030">
    <property type="entry name" value="Ketoacyl_synth_N"/>
</dbReference>
<dbReference type="NCBIfam" id="NF004970">
    <property type="entry name" value="PRK06333.1"/>
    <property type="match status" value="1"/>
</dbReference>
<organism evidence="15 16">
    <name type="scientific">Candidatus Muproteobacteria bacterium RIFCSPLOWO2_01_FULL_60_18</name>
    <dbReference type="NCBI Taxonomy" id="1817768"/>
    <lineage>
        <taxon>Bacteria</taxon>
        <taxon>Pseudomonadati</taxon>
        <taxon>Pseudomonadota</taxon>
        <taxon>Candidatus Muproteobacteria</taxon>
    </lineage>
</organism>
<dbReference type="PIRSF" id="PIRSF000447">
    <property type="entry name" value="KAS_II"/>
    <property type="match status" value="1"/>
</dbReference>
<dbReference type="STRING" id="1817768.A3A87_07620"/>
<dbReference type="SUPFAM" id="SSF53901">
    <property type="entry name" value="Thiolase-like"/>
    <property type="match status" value="2"/>
</dbReference>
<reference evidence="15 16" key="1">
    <citation type="journal article" date="2016" name="Nat. Commun.">
        <title>Thousands of microbial genomes shed light on interconnected biogeochemical processes in an aquifer system.</title>
        <authorList>
            <person name="Anantharaman K."/>
            <person name="Brown C.T."/>
            <person name="Hug L.A."/>
            <person name="Sharon I."/>
            <person name="Castelle C.J."/>
            <person name="Probst A.J."/>
            <person name="Thomas B.C."/>
            <person name="Singh A."/>
            <person name="Wilkins M.J."/>
            <person name="Karaoz U."/>
            <person name="Brodie E.L."/>
            <person name="Williams K.H."/>
            <person name="Hubbard S.S."/>
            <person name="Banfield J.F."/>
        </authorList>
    </citation>
    <scope>NUCLEOTIDE SEQUENCE [LARGE SCALE GENOMIC DNA]</scope>
</reference>